<reference evidence="1" key="1">
    <citation type="journal article" date="2020" name="Fungal Divers.">
        <title>Resolving the Mortierellaceae phylogeny through synthesis of multi-gene phylogenetics and phylogenomics.</title>
        <authorList>
            <person name="Vandepol N."/>
            <person name="Liber J."/>
            <person name="Desiro A."/>
            <person name="Na H."/>
            <person name="Kennedy M."/>
            <person name="Barry K."/>
            <person name="Grigoriev I.V."/>
            <person name="Miller A.N."/>
            <person name="O'Donnell K."/>
            <person name="Stajich J.E."/>
            <person name="Bonito G."/>
        </authorList>
    </citation>
    <scope>NUCLEOTIDE SEQUENCE</scope>
    <source>
        <strain evidence="1">KOD1015</strain>
    </source>
</reference>
<protein>
    <recommendedName>
        <fullName evidence="3">Major facilitator superfamily (MFS) profile domain-containing protein</fullName>
    </recommendedName>
</protein>
<evidence type="ECO:0000313" key="2">
    <source>
        <dbReference type="Proteomes" id="UP000780801"/>
    </source>
</evidence>
<dbReference type="EMBL" id="JAABOA010001952">
    <property type="protein sequence ID" value="KAF9580615.1"/>
    <property type="molecule type" value="Genomic_DNA"/>
</dbReference>
<evidence type="ECO:0008006" key="3">
    <source>
        <dbReference type="Google" id="ProtNLM"/>
    </source>
</evidence>
<dbReference type="Proteomes" id="UP000780801">
    <property type="component" value="Unassembled WGS sequence"/>
</dbReference>
<dbReference type="AlphaFoldDB" id="A0A9P6KDD1"/>
<keyword evidence="2" id="KW-1185">Reference proteome</keyword>
<organism evidence="1 2">
    <name type="scientific">Lunasporangiospora selenospora</name>
    <dbReference type="NCBI Taxonomy" id="979761"/>
    <lineage>
        <taxon>Eukaryota</taxon>
        <taxon>Fungi</taxon>
        <taxon>Fungi incertae sedis</taxon>
        <taxon>Mucoromycota</taxon>
        <taxon>Mortierellomycotina</taxon>
        <taxon>Mortierellomycetes</taxon>
        <taxon>Mortierellales</taxon>
        <taxon>Mortierellaceae</taxon>
        <taxon>Lunasporangiospora</taxon>
    </lineage>
</organism>
<evidence type="ECO:0000313" key="1">
    <source>
        <dbReference type="EMBL" id="KAF9580615.1"/>
    </source>
</evidence>
<accession>A0A9P6KDD1</accession>
<proteinExistence type="predicted"/>
<gene>
    <name evidence="1" type="ORF">BGW38_002668</name>
</gene>
<comment type="caution">
    <text evidence="1">The sequence shown here is derived from an EMBL/GenBank/DDBJ whole genome shotgun (WGS) entry which is preliminary data.</text>
</comment>
<name>A0A9P6KDD1_9FUNG</name>
<sequence>MATDPPSNTDKLSVSSVVAVDQTSDTLKEVMYPTHTQHWQQMSKESKLGSDEEQYPQYMEDDVEELDPMAVKKLRRKLDFHLVPLVSILYLCSFLDRVNIGTSPL</sequence>
<dbReference type="OrthoDB" id="2985014at2759"/>